<evidence type="ECO:0000313" key="2">
    <source>
        <dbReference type="EMBL" id="KAJ4334028.1"/>
    </source>
</evidence>
<organism evidence="2 3">
    <name type="scientific">Didymella glomerata</name>
    <dbReference type="NCBI Taxonomy" id="749621"/>
    <lineage>
        <taxon>Eukaryota</taxon>
        <taxon>Fungi</taxon>
        <taxon>Dikarya</taxon>
        <taxon>Ascomycota</taxon>
        <taxon>Pezizomycotina</taxon>
        <taxon>Dothideomycetes</taxon>
        <taxon>Pleosporomycetidae</taxon>
        <taxon>Pleosporales</taxon>
        <taxon>Pleosporineae</taxon>
        <taxon>Didymellaceae</taxon>
        <taxon>Didymella</taxon>
    </lineage>
</organism>
<dbReference type="Proteomes" id="UP001140562">
    <property type="component" value="Unassembled WGS sequence"/>
</dbReference>
<dbReference type="InterPro" id="IPR036291">
    <property type="entry name" value="NAD(P)-bd_dom_sf"/>
</dbReference>
<dbReference type="PANTHER" id="PTHR47129:SF1">
    <property type="entry name" value="NMRA-LIKE DOMAIN-CONTAINING PROTEIN"/>
    <property type="match status" value="1"/>
</dbReference>
<keyword evidence="3" id="KW-1185">Reference proteome</keyword>
<evidence type="ECO:0000313" key="3">
    <source>
        <dbReference type="Proteomes" id="UP001140562"/>
    </source>
</evidence>
<gene>
    <name evidence="2" type="ORF">N0V87_007186</name>
</gene>
<evidence type="ECO:0000259" key="1">
    <source>
        <dbReference type="Pfam" id="PF05368"/>
    </source>
</evidence>
<comment type="caution">
    <text evidence="2">The sequence shown here is derived from an EMBL/GenBank/DDBJ whole genome shotgun (WGS) entry which is preliminary data.</text>
</comment>
<dbReference type="Pfam" id="PF05368">
    <property type="entry name" value="NmrA"/>
    <property type="match status" value="1"/>
</dbReference>
<dbReference type="AlphaFoldDB" id="A0A9W8WVB8"/>
<reference evidence="2" key="1">
    <citation type="submission" date="2022-10" db="EMBL/GenBank/DDBJ databases">
        <title>Tapping the CABI collections for fungal endophytes: first genome assemblies for Collariella, Neodidymelliopsis, Ascochyta clinopodiicola, Didymella pomorum, Didymosphaeria variabile, Neocosmospora piperis and Neocucurbitaria cava.</title>
        <authorList>
            <person name="Hill R."/>
        </authorList>
    </citation>
    <scope>NUCLEOTIDE SEQUENCE</scope>
    <source>
        <strain evidence="2">IMI 360193</strain>
    </source>
</reference>
<protein>
    <recommendedName>
        <fullName evidence="1">NmrA-like domain-containing protein</fullName>
    </recommendedName>
</protein>
<sequence>MPAVDLTSSDNIRLILKNVNVVVHVGPPFHPKEVDIGCMMVDAARKSCNNGSGPLKHFIFSSVIGGQLSSMVHHVAKRRVEEHLIESGLPFTILQPSTFLDNIPVARLMEEPVYPELWNLDTRFSFTTLRDNAEALHRVLMEREEHFFAQYPIISTKSPTSSREVLSVIEKKINKEIEIKPLEKDAAAELLLKRASDSGAYAKEAVELMAKYYNTNGLLGNAKVLKMIIGREPMQVAEWLDWALEQAQ</sequence>
<proteinExistence type="predicted"/>
<name>A0A9W8WVB8_9PLEO</name>
<feature type="domain" description="NmrA-like" evidence="1">
    <location>
        <begin position="5"/>
        <end position="220"/>
    </location>
</feature>
<dbReference type="Gene3D" id="3.40.50.720">
    <property type="entry name" value="NAD(P)-binding Rossmann-like Domain"/>
    <property type="match status" value="1"/>
</dbReference>
<dbReference type="SUPFAM" id="SSF51735">
    <property type="entry name" value="NAD(P)-binding Rossmann-fold domains"/>
    <property type="match status" value="1"/>
</dbReference>
<dbReference type="EMBL" id="JAPEUV010000084">
    <property type="protein sequence ID" value="KAJ4334028.1"/>
    <property type="molecule type" value="Genomic_DNA"/>
</dbReference>
<dbReference type="InterPro" id="IPR008030">
    <property type="entry name" value="NmrA-like"/>
</dbReference>
<dbReference type="PANTHER" id="PTHR47129">
    <property type="entry name" value="QUINONE OXIDOREDUCTASE 2"/>
    <property type="match status" value="1"/>
</dbReference>
<dbReference type="OrthoDB" id="419598at2759"/>
<dbReference type="InterPro" id="IPR052718">
    <property type="entry name" value="NmrA-type_oxidoreductase"/>
</dbReference>
<accession>A0A9W8WVB8</accession>